<dbReference type="GO" id="GO:0016491">
    <property type="term" value="F:oxidoreductase activity"/>
    <property type="evidence" value="ECO:0007669"/>
    <property type="project" value="UniProtKB-KW"/>
</dbReference>
<evidence type="ECO:0000256" key="5">
    <source>
        <dbReference type="ARBA" id="ARBA00022729"/>
    </source>
</evidence>
<reference evidence="9 10" key="1">
    <citation type="submission" date="2013-11" db="EMBL/GenBank/DDBJ databases">
        <title>Metagenomic analysis of a methanogenic consortium involved in long chain n-alkane degradation.</title>
        <authorList>
            <person name="Davidova I.A."/>
            <person name="Callaghan A.V."/>
            <person name="Wawrik B."/>
            <person name="Pruitt S."/>
            <person name="Marks C."/>
            <person name="Duncan K.E."/>
            <person name="Suflita J.M."/>
        </authorList>
    </citation>
    <scope>NUCLEOTIDE SEQUENCE [LARGE SCALE GENOMIC DNA]</scope>
    <source>
        <strain evidence="9 10">SPR</strain>
    </source>
</reference>
<dbReference type="Gene3D" id="3.40.50.740">
    <property type="match status" value="1"/>
</dbReference>
<dbReference type="PATRIC" id="fig|1429043.3.peg.1440"/>
<organism evidence="9 10">
    <name type="scientific">Dethiosulfatarculus sandiegensis</name>
    <dbReference type="NCBI Taxonomy" id="1429043"/>
    <lineage>
        <taxon>Bacteria</taxon>
        <taxon>Pseudomonadati</taxon>
        <taxon>Thermodesulfobacteriota</taxon>
        <taxon>Desulfarculia</taxon>
        <taxon>Desulfarculales</taxon>
        <taxon>Desulfarculaceae</taxon>
        <taxon>Dethiosulfatarculus</taxon>
    </lineage>
</organism>
<evidence type="ECO:0000259" key="7">
    <source>
        <dbReference type="Pfam" id="PF00384"/>
    </source>
</evidence>
<keyword evidence="2" id="KW-0411">Iron-sulfur</keyword>
<dbReference type="Proteomes" id="UP000032233">
    <property type="component" value="Unassembled WGS sequence"/>
</dbReference>
<dbReference type="CDD" id="cd02775">
    <property type="entry name" value="MopB_CT"/>
    <property type="match status" value="1"/>
</dbReference>
<dbReference type="PANTHER" id="PTHR43742:SF9">
    <property type="entry name" value="TETRATHIONATE REDUCTASE SUBUNIT A"/>
    <property type="match status" value="1"/>
</dbReference>
<keyword evidence="5" id="KW-0732">Signal</keyword>
<comment type="similarity">
    <text evidence="1">Belongs to the prokaryotic molybdopterin-containing oxidoreductase family.</text>
</comment>
<dbReference type="RefSeq" id="WP_044347484.1">
    <property type="nucleotide sequence ID" value="NZ_AZAC01000008.1"/>
</dbReference>
<protein>
    <recommendedName>
        <fullName evidence="11">Molybdopterin oxidoreductase</fullName>
    </recommendedName>
</protein>
<dbReference type="Gene3D" id="2.40.40.20">
    <property type="match status" value="1"/>
</dbReference>
<dbReference type="PANTHER" id="PTHR43742">
    <property type="entry name" value="TRIMETHYLAMINE-N-OXIDE REDUCTASE"/>
    <property type="match status" value="1"/>
</dbReference>
<comment type="caution">
    <text evidence="9">The sequence shown here is derived from an EMBL/GenBank/DDBJ whole genome shotgun (WGS) entry which is preliminary data.</text>
</comment>
<dbReference type="Gene3D" id="3.40.228.10">
    <property type="entry name" value="Dimethylsulfoxide Reductase, domain 2"/>
    <property type="match status" value="1"/>
</dbReference>
<sequence length="776" mass="82468">MEWDRRTFVKFAVGAALGLGASPLAPKLTDDVAIWTQNWSWVPEPADGEVAFANSVNPATGTGVKVRMVANRTKGQRFIRVEGNPDHPLSRGGVTPADATALQLHYSDAYRVRAPQWREPATGAPRRVSWDKALNYVAGELKKLKDQGKEHTVVMLGDDPKTAESELMMRFMASYGSPNLAFTPSAAQTWDLACVLMSGNYDIGFDLEGAEYVVSFGTPLFEGFGAPVATRKALSAWRDNDVKFVQVEPRASVTAGRANTWLACKPGTEGAVALGIASALVKEGAYDKDLASQALGFEDGGDGPGFKALLLNDYTPEKVAAITGVPKDKLLKVAKAFAKAPKALAVCGPDNSGDPGRLYDFMAVLALNMLKGNLGKEGGLLVRQPLPVNPLGEQLKVSAKPRLDGGHEKPLAVTNLAALAEGAVKGDPYKPGAVIIVGSNPLFTGPQANLIREMLDKAPLVVAVTPFMDETAQLADVVLPAKTFLESWGDSGTAYGSPVSAYGIHKPLIAEPGEAKATGDCLLALAKVMGGEVAKALDFDNMEKVLKTKCADMGDFRKLAEKGYWVQEKPLIGKFCFSTSSGRPEFKSSGLEIVLMRMAEKAGNKDFLAGLGIDPKKADLAAMPHYQKPQALAKVDKKYPLLMAGIPSLRTAQASLPASPYMMKVLSDETLAYKNNLVVEINPATAAELGLAEDDGIAIESASGEIKAIVHLFEGAAPGMVFVPMGLGHTAFGEYLKDKGDNFQKAVMVTTDAMSGLPQWGLSPVRVKKAKGAAHV</sequence>
<evidence type="ECO:0000256" key="6">
    <source>
        <dbReference type="ARBA" id="ARBA00023002"/>
    </source>
</evidence>
<dbReference type="STRING" id="1429043.X474_06785"/>
<dbReference type="GO" id="GO:0046872">
    <property type="term" value="F:metal ion binding"/>
    <property type="evidence" value="ECO:0007669"/>
    <property type="project" value="UniProtKB-KW"/>
</dbReference>
<evidence type="ECO:0008006" key="11">
    <source>
        <dbReference type="Google" id="ProtNLM"/>
    </source>
</evidence>
<dbReference type="InterPro" id="IPR050612">
    <property type="entry name" value="Prok_Mopterin_Oxidored"/>
</dbReference>
<feature type="domain" description="Molybdopterin dinucleotide-binding" evidence="8">
    <location>
        <begin position="676"/>
        <end position="750"/>
    </location>
</feature>
<dbReference type="InParanoid" id="A0A0D2JZ69"/>
<dbReference type="SUPFAM" id="SSF53706">
    <property type="entry name" value="Formate dehydrogenase/DMSO reductase, domains 1-3"/>
    <property type="match status" value="1"/>
</dbReference>
<dbReference type="GO" id="GO:0051539">
    <property type="term" value="F:4 iron, 4 sulfur cluster binding"/>
    <property type="evidence" value="ECO:0007669"/>
    <property type="project" value="UniProtKB-KW"/>
</dbReference>
<dbReference type="Gene3D" id="2.20.25.90">
    <property type="entry name" value="ADC-like domains"/>
    <property type="match status" value="1"/>
</dbReference>
<dbReference type="GO" id="GO:0043546">
    <property type="term" value="F:molybdopterin cofactor binding"/>
    <property type="evidence" value="ECO:0007669"/>
    <property type="project" value="InterPro"/>
</dbReference>
<keyword evidence="2" id="KW-0408">Iron</keyword>
<evidence type="ECO:0000256" key="3">
    <source>
        <dbReference type="ARBA" id="ARBA00022505"/>
    </source>
</evidence>
<evidence type="ECO:0000313" key="10">
    <source>
        <dbReference type="Proteomes" id="UP000032233"/>
    </source>
</evidence>
<evidence type="ECO:0000256" key="4">
    <source>
        <dbReference type="ARBA" id="ARBA00022723"/>
    </source>
</evidence>
<dbReference type="InterPro" id="IPR006657">
    <property type="entry name" value="MoPterin_dinucl-bd_dom"/>
</dbReference>
<keyword evidence="6" id="KW-0560">Oxidoreductase</keyword>
<dbReference type="InterPro" id="IPR009010">
    <property type="entry name" value="Asp_de-COase-like_dom_sf"/>
</dbReference>
<feature type="domain" description="Molybdopterin oxidoreductase" evidence="7">
    <location>
        <begin position="111"/>
        <end position="527"/>
    </location>
</feature>
<dbReference type="Pfam" id="PF00384">
    <property type="entry name" value="Molybdopterin"/>
    <property type="match status" value="1"/>
</dbReference>
<dbReference type="InterPro" id="IPR006656">
    <property type="entry name" value="Mopterin_OxRdtase"/>
</dbReference>
<evidence type="ECO:0000256" key="1">
    <source>
        <dbReference type="ARBA" id="ARBA00010312"/>
    </source>
</evidence>
<evidence type="ECO:0000259" key="8">
    <source>
        <dbReference type="Pfam" id="PF01568"/>
    </source>
</evidence>
<dbReference type="EMBL" id="AZAC01000008">
    <property type="protein sequence ID" value="KIX14845.1"/>
    <property type="molecule type" value="Genomic_DNA"/>
</dbReference>
<dbReference type="SUPFAM" id="SSF50692">
    <property type="entry name" value="ADC-like"/>
    <property type="match status" value="1"/>
</dbReference>
<dbReference type="Gene3D" id="3.30.2070.10">
    <property type="entry name" value="Formate dehydrogenase/DMSO reductase"/>
    <property type="match status" value="1"/>
</dbReference>
<gene>
    <name evidence="9" type="ORF">X474_06785</name>
</gene>
<keyword evidence="3" id="KW-0500">Molybdenum</keyword>
<evidence type="ECO:0000256" key="2">
    <source>
        <dbReference type="ARBA" id="ARBA00022485"/>
    </source>
</evidence>
<proteinExistence type="inferred from homology"/>
<keyword evidence="4" id="KW-0479">Metal-binding</keyword>
<keyword evidence="10" id="KW-1185">Reference proteome</keyword>
<dbReference type="AlphaFoldDB" id="A0A0D2JZ69"/>
<dbReference type="OrthoDB" id="9757870at2"/>
<name>A0A0D2JZ69_9BACT</name>
<evidence type="ECO:0000313" key="9">
    <source>
        <dbReference type="EMBL" id="KIX14845.1"/>
    </source>
</evidence>
<keyword evidence="2" id="KW-0004">4Fe-4S</keyword>
<dbReference type="Pfam" id="PF01568">
    <property type="entry name" value="Molydop_binding"/>
    <property type="match status" value="1"/>
</dbReference>
<accession>A0A0D2JZ69</accession>